<dbReference type="PANTHER" id="PTHR42756:SF1">
    <property type="entry name" value="TRANSCRIPTIONAL REPRESSOR OF EMRAB OPERON"/>
    <property type="match status" value="1"/>
</dbReference>
<reference evidence="5" key="1">
    <citation type="journal article" date="2014" name="Front. Microbiol.">
        <title>High frequency of phylogenetically diverse reductive dehalogenase-homologous genes in deep subseafloor sedimentary metagenomes.</title>
        <authorList>
            <person name="Kawai M."/>
            <person name="Futagami T."/>
            <person name="Toyoda A."/>
            <person name="Takaki Y."/>
            <person name="Nishi S."/>
            <person name="Hori S."/>
            <person name="Arai W."/>
            <person name="Tsubouchi T."/>
            <person name="Morono Y."/>
            <person name="Uchiyama I."/>
            <person name="Ito T."/>
            <person name="Fujiyama A."/>
            <person name="Inagaki F."/>
            <person name="Takami H."/>
        </authorList>
    </citation>
    <scope>NUCLEOTIDE SEQUENCE</scope>
    <source>
        <strain evidence="5">Expedition CK06-06</strain>
    </source>
</reference>
<evidence type="ECO:0000256" key="1">
    <source>
        <dbReference type="ARBA" id="ARBA00023015"/>
    </source>
</evidence>
<dbReference type="InterPro" id="IPR000835">
    <property type="entry name" value="HTH_MarR-typ"/>
</dbReference>
<dbReference type="GO" id="GO:0003700">
    <property type="term" value="F:DNA-binding transcription factor activity"/>
    <property type="evidence" value="ECO:0007669"/>
    <property type="project" value="InterPro"/>
</dbReference>
<dbReference type="InterPro" id="IPR036390">
    <property type="entry name" value="WH_DNA-bd_sf"/>
</dbReference>
<dbReference type="InterPro" id="IPR036388">
    <property type="entry name" value="WH-like_DNA-bd_sf"/>
</dbReference>
<accession>X1JLA0</accession>
<evidence type="ECO:0000256" key="3">
    <source>
        <dbReference type="ARBA" id="ARBA00023163"/>
    </source>
</evidence>
<protein>
    <recommendedName>
        <fullName evidence="4">HTH marR-type domain-containing protein</fullName>
    </recommendedName>
</protein>
<proteinExistence type="predicted"/>
<comment type="caution">
    <text evidence="5">The sequence shown here is derived from an EMBL/GenBank/DDBJ whole genome shotgun (WGS) entry which is preliminary data.</text>
</comment>
<gene>
    <name evidence="5" type="ORF">S03H2_69203</name>
</gene>
<evidence type="ECO:0000256" key="2">
    <source>
        <dbReference type="ARBA" id="ARBA00023125"/>
    </source>
</evidence>
<sequence>MDNLEEAGYIKRVPSPKDKRTINIKLTEKNKELQDKYIQVSEQMKDIYYKDFTEEDIDEFEGYLRRLLNNLTNFSEKK</sequence>
<feature type="domain" description="HTH marR-type" evidence="4">
    <location>
        <begin position="1"/>
        <end position="69"/>
    </location>
</feature>
<keyword evidence="3" id="KW-0804">Transcription</keyword>
<dbReference type="AlphaFoldDB" id="X1JLA0"/>
<dbReference type="SUPFAM" id="SSF46785">
    <property type="entry name" value="Winged helix' DNA-binding domain"/>
    <property type="match status" value="1"/>
</dbReference>
<dbReference type="Gene3D" id="1.10.10.10">
    <property type="entry name" value="Winged helix-like DNA-binding domain superfamily/Winged helix DNA-binding domain"/>
    <property type="match status" value="1"/>
</dbReference>
<organism evidence="5">
    <name type="scientific">marine sediment metagenome</name>
    <dbReference type="NCBI Taxonomy" id="412755"/>
    <lineage>
        <taxon>unclassified sequences</taxon>
        <taxon>metagenomes</taxon>
        <taxon>ecological metagenomes</taxon>
    </lineage>
</organism>
<name>X1JLA0_9ZZZZ</name>
<dbReference type="EMBL" id="BARU01045667">
    <property type="protein sequence ID" value="GAH95491.1"/>
    <property type="molecule type" value="Genomic_DNA"/>
</dbReference>
<dbReference type="GO" id="GO:0003677">
    <property type="term" value="F:DNA binding"/>
    <property type="evidence" value="ECO:0007669"/>
    <property type="project" value="UniProtKB-KW"/>
</dbReference>
<evidence type="ECO:0000259" key="4">
    <source>
        <dbReference type="PROSITE" id="PS50995"/>
    </source>
</evidence>
<keyword evidence="1" id="KW-0805">Transcription regulation</keyword>
<dbReference type="PROSITE" id="PS50995">
    <property type="entry name" value="HTH_MARR_2"/>
    <property type="match status" value="1"/>
</dbReference>
<keyword evidence="2" id="KW-0238">DNA-binding</keyword>
<evidence type="ECO:0000313" key="5">
    <source>
        <dbReference type="EMBL" id="GAH95491.1"/>
    </source>
</evidence>
<dbReference type="PANTHER" id="PTHR42756">
    <property type="entry name" value="TRANSCRIPTIONAL REGULATOR, MARR"/>
    <property type="match status" value="1"/>
</dbReference>